<evidence type="ECO:0000313" key="2">
    <source>
        <dbReference type="Proteomes" id="UP000746595"/>
    </source>
</evidence>
<dbReference type="Pfam" id="PF19381">
    <property type="entry name" value="DUF5956"/>
    <property type="match status" value="1"/>
</dbReference>
<gene>
    <name evidence="1" type="ORF">HED64_10005</name>
</gene>
<proteinExistence type="predicted"/>
<dbReference type="InterPro" id="IPR046000">
    <property type="entry name" value="DUF5956"/>
</dbReference>
<dbReference type="RefSeq" id="WP_168151864.1">
    <property type="nucleotide sequence ID" value="NZ_JAAWVT010000004.1"/>
</dbReference>
<evidence type="ECO:0000313" key="1">
    <source>
        <dbReference type="EMBL" id="NKG21035.1"/>
    </source>
</evidence>
<comment type="caution">
    <text evidence="1">The sequence shown here is derived from an EMBL/GenBank/DDBJ whole genome shotgun (WGS) entry which is preliminary data.</text>
</comment>
<reference evidence="1 2" key="1">
    <citation type="submission" date="2020-04" db="EMBL/GenBank/DDBJ databases">
        <title>Paeniglutamicibacter sp. ANT13_2, a novel actinomycete isolated from sediment in Antarctica.</title>
        <authorList>
            <person name="Sakdapetsiri C."/>
            <person name="Pinyakong O."/>
        </authorList>
    </citation>
    <scope>NUCLEOTIDE SEQUENCE [LARGE SCALE GENOMIC DNA]</scope>
    <source>
        <strain evidence="1 2">ANT13_2</strain>
    </source>
</reference>
<sequence length="133" mass="14183">MNANDWESVPLAYPPLGAVEVPNSGFGFLAIASLLKLGVPNVLFRLPREGRETEDLNLGVAAKEIAAYLTDAGVPGPPNPAADCWFIVPPPSLPTEGFWDALNEAEPLRQAMPGAMGRREGLRAALQVLYSNS</sequence>
<organism evidence="1 2">
    <name type="scientific">Paeniglutamicibacter terrestris</name>
    <dbReference type="NCBI Taxonomy" id="2723403"/>
    <lineage>
        <taxon>Bacteria</taxon>
        <taxon>Bacillati</taxon>
        <taxon>Actinomycetota</taxon>
        <taxon>Actinomycetes</taxon>
        <taxon>Micrococcales</taxon>
        <taxon>Micrococcaceae</taxon>
        <taxon>Paeniglutamicibacter</taxon>
    </lineage>
</organism>
<dbReference type="EMBL" id="JAAWVT010000004">
    <property type="protein sequence ID" value="NKG21035.1"/>
    <property type="molecule type" value="Genomic_DNA"/>
</dbReference>
<keyword evidence="2" id="KW-1185">Reference proteome</keyword>
<name>A0ABX1G685_9MICC</name>
<protein>
    <submittedName>
        <fullName evidence="1">Uncharacterized protein</fullName>
    </submittedName>
</protein>
<dbReference type="Proteomes" id="UP000746595">
    <property type="component" value="Unassembled WGS sequence"/>
</dbReference>
<accession>A0ABX1G685</accession>